<evidence type="ECO:0000256" key="8">
    <source>
        <dbReference type="ARBA" id="ARBA00022977"/>
    </source>
</evidence>
<dbReference type="EMBL" id="CAFBOL010000007">
    <property type="protein sequence ID" value="CAB4975400.1"/>
    <property type="molecule type" value="Genomic_DNA"/>
</dbReference>
<reference evidence="14" key="1">
    <citation type="submission" date="2020-05" db="EMBL/GenBank/DDBJ databases">
        <authorList>
            <person name="Chiriac C."/>
            <person name="Salcher M."/>
            <person name="Ghai R."/>
            <person name="Kavagutti S V."/>
        </authorList>
    </citation>
    <scope>NUCLEOTIDE SEQUENCE</scope>
</reference>
<gene>
    <name evidence="14" type="ORF">UFOPK3267_00195</name>
    <name evidence="15" type="ORF">UFOPK3931_00456</name>
    <name evidence="13" type="ORF">UFOPK4189_01597</name>
</gene>
<dbReference type="GO" id="GO:0046872">
    <property type="term" value="F:metal ion binding"/>
    <property type="evidence" value="ECO:0007669"/>
    <property type="project" value="UniProtKB-KW"/>
</dbReference>
<evidence type="ECO:0000256" key="4">
    <source>
        <dbReference type="ARBA" id="ARBA00011738"/>
    </source>
</evidence>
<keyword evidence="6" id="KW-0479">Metal-binding</keyword>
<evidence type="ECO:0000313" key="13">
    <source>
        <dbReference type="EMBL" id="CAB4363827.1"/>
    </source>
</evidence>
<evidence type="ECO:0000256" key="5">
    <source>
        <dbReference type="ARBA" id="ARBA00022679"/>
    </source>
</evidence>
<evidence type="ECO:0000256" key="1">
    <source>
        <dbReference type="ARBA" id="ARBA00003469"/>
    </source>
</evidence>
<dbReference type="InterPro" id="IPR015168">
    <property type="entry name" value="SsuA/THI5"/>
</dbReference>
<dbReference type="Pfam" id="PF09084">
    <property type="entry name" value="NMT1"/>
    <property type="match status" value="1"/>
</dbReference>
<dbReference type="PROSITE" id="PS51257">
    <property type="entry name" value="PROKAR_LIPOPROTEIN"/>
    <property type="match status" value="1"/>
</dbReference>
<evidence type="ECO:0000256" key="11">
    <source>
        <dbReference type="ARBA" id="ARBA00048179"/>
    </source>
</evidence>
<proteinExistence type="inferred from homology"/>
<organism evidence="14">
    <name type="scientific">freshwater metagenome</name>
    <dbReference type="NCBI Taxonomy" id="449393"/>
    <lineage>
        <taxon>unclassified sequences</taxon>
        <taxon>metagenomes</taxon>
        <taxon>ecological metagenomes</taxon>
    </lineage>
</organism>
<comment type="subunit">
    <text evidence="4">Homodimer.</text>
</comment>
<feature type="domain" description="SsuA/THI5-like" evidence="12">
    <location>
        <begin position="53"/>
        <end position="270"/>
    </location>
</feature>
<evidence type="ECO:0000259" key="12">
    <source>
        <dbReference type="Pfam" id="PF09084"/>
    </source>
</evidence>
<dbReference type="InterPro" id="IPR027939">
    <property type="entry name" value="NMT1/THI5"/>
</dbReference>
<dbReference type="Gene3D" id="3.40.190.10">
    <property type="entry name" value="Periplasmic binding protein-like II"/>
    <property type="match status" value="2"/>
</dbReference>
<dbReference type="GO" id="GO:0016740">
    <property type="term" value="F:transferase activity"/>
    <property type="evidence" value="ECO:0007669"/>
    <property type="project" value="UniProtKB-KW"/>
</dbReference>
<comment type="function">
    <text evidence="1">Responsible for the formation of the pyrimidine heterocycle in the thiamine biosynthesis pathway. Catalyzes the formation of hydroxymethylpyrimidine phosphate (HMP-P) from histidine and pyridoxal phosphate (PLP). The protein uses PLP and the active site histidine to form HMP-P, generating an inactive enzyme. The enzyme can only undergo a single turnover, which suggests it is a suicide enzyme.</text>
</comment>
<evidence type="ECO:0000256" key="9">
    <source>
        <dbReference type="ARBA" id="ARBA00023004"/>
    </source>
</evidence>
<dbReference type="PANTHER" id="PTHR31528:SF1">
    <property type="entry name" value="4-AMINO-5-HYDROXYMETHYL-2-METHYLPYRIMIDINE PHOSPHATE SYNTHASE THI11-RELATED"/>
    <property type="match status" value="1"/>
</dbReference>
<comment type="similarity">
    <text evidence="3">Belongs to the NMT1/THI5 family.</text>
</comment>
<keyword evidence="9" id="KW-0408">Iron</keyword>
<comment type="pathway">
    <text evidence="2">Cofactor biosynthesis; thiamine diphosphate biosynthesis.</text>
</comment>
<dbReference type="EMBL" id="CAFBIY010000006">
    <property type="protein sequence ID" value="CAB4846338.1"/>
    <property type="molecule type" value="Genomic_DNA"/>
</dbReference>
<keyword evidence="5" id="KW-0808">Transferase</keyword>
<evidence type="ECO:0000256" key="2">
    <source>
        <dbReference type="ARBA" id="ARBA00004948"/>
    </source>
</evidence>
<evidence type="ECO:0000313" key="14">
    <source>
        <dbReference type="EMBL" id="CAB4846338.1"/>
    </source>
</evidence>
<keyword evidence="8" id="KW-0784">Thiamine biosynthesis</keyword>
<dbReference type="PANTHER" id="PTHR31528">
    <property type="entry name" value="4-AMINO-5-HYDROXYMETHYL-2-METHYLPYRIMIDINE PHOSPHATE SYNTHASE THI11-RELATED"/>
    <property type="match status" value="1"/>
</dbReference>
<dbReference type="EMBL" id="CAESGF010000008">
    <property type="protein sequence ID" value="CAB4363827.1"/>
    <property type="molecule type" value="Genomic_DNA"/>
</dbReference>
<keyword evidence="7" id="KW-0663">Pyridoxal phosphate</keyword>
<evidence type="ECO:0000256" key="7">
    <source>
        <dbReference type="ARBA" id="ARBA00022898"/>
    </source>
</evidence>
<sequence length="380" mass="40427">MRNQRIKGFAAAVLALSLIAACSDDKKTTSTTAPVACATTTPVKLQLQWVTQAQFAGYYAALDQGFYKAQCLDVTILEGAVDITPQTVLANGDADFAVSWVTKALASREAGANIVDIAQVFQRSGTLAVSFKDKNITSAKDYAGKKIGNWGYGNEFEVFAAMTKAGIDPATVDNVAQQFDMVGLLEGDIDAAEAMTYNEYAQVLEAKNPKTGKLYTADDLNVISYEEQGVGMLQDAIWADGARLSDATYKDTAVKFVAASLQGWAYCRDNVDACAKLVTDQGSALGLTHQTWQMNEVNKLIWPAADGVGFIQQAAWDRTAALAQETKNLEGSTVLTKAPDADAFTNDIVTAAYAILKGLGVDINGTSYKPATVTLTEGGA</sequence>
<evidence type="ECO:0000256" key="6">
    <source>
        <dbReference type="ARBA" id="ARBA00022723"/>
    </source>
</evidence>
<evidence type="ECO:0000256" key="3">
    <source>
        <dbReference type="ARBA" id="ARBA00009406"/>
    </source>
</evidence>
<evidence type="ECO:0000313" key="15">
    <source>
        <dbReference type="EMBL" id="CAB4975400.1"/>
    </source>
</evidence>
<evidence type="ECO:0000256" key="10">
    <source>
        <dbReference type="ARBA" id="ARBA00033171"/>
    </source>
</evidence>
<dbReference type="SUPFAM" id="SSF53850">
    <property type="entry name" value="Periplasmic binding protein-like II"/>
    <property type="match status" value="1"/>
</dbReference>
<name>A0A6J7BQA0_9ZZZZ</name>
<accession>A0A6J7BQA0</accession>
<protein>
    <recommendedName>
        <fullName evidence="10">Thiamine pyrimidine synthase</fullName>
    </recommendedName>
</protein>
<comment type="catalytic activity">
    <reaction evidence="11">
        <text>N(6)-(pyridoxal phosphate)-L-lysyl-[4-amino-5-hydroxymethyl-2-methylpyrimidine phosphate synthase] + L-histidyl-[4-amino-5-hydroxymethyl-2-methylpyrimidine phosphate synthase] + 2 Fe(3+) + 4 H2O = L-lysyl-[4-amino-5-hydroxymethyl-2-methylpyrimidine phosphate synthase] + (2S)-2-amino-5-hydroxy-4-oxopentanoyl-[4-amino-5-hydroxymethyl-2-methylpyrimidine phosphate synthase] + 4-amino-2-methyl-5-(phosphooxymethyl)pyrimidine + 3-oxopropanoate + 2 Fe(2+) + 2 H(+)</text>
        <dbReference type="Rhea" id="RHEA:65756"/>
        <dbReference type="Rhea" id="RHEA-COMP:16892"/>
        <dbReference type="Rhea" id="RHEA-COMP:16893"/>
        <dbReference type="Rhea" id="RHEA-COMP:16894"/>
        <dbReference type="Rhea" id="RHEA-COMP:16895"/>
        <dbReference type="ChEBI" id="CHEBI:15377"/>
        <dbReference type="ChEBI" id="CHEBI:15378"/>
        <dbReference type="ChEBI" id="CHEBI:29033"/>
        <dbReference type="ChEBI" id="CHEBI:29034"/>
        <dbReference type="ChEBI" id="CHEBI:29969"/>
        <dbReference type="ChEBI" id="CHEBI:29979"/>
        <dbReference type="ChEBI" id="CHEBI:33190"/>
        <dbReference type="ChEBI" id="CHEBI:58354"/>
        <dbReference type="ChEBI" id="CHEBI:143915"/>
        <dbReference type="ChEBI" id="CHEBI:157692"/>
    </reaction>
    <physiologicalReaction direction="left-to-right" evidence="11">
        <dbReference type="Rhea" id="RHEA:65757"/>
    </physiologicalReaction>
</comment>
<dbReference type="GO" id="GO:0009228">
    <property type="term" value="P:thiamine biosynthetic process"/>
    <property type="evidence" value="ECO:0007669"/>
    <property type="project" value="UniProtKB-KW"/>
</dbReference>
<dbReference type="AlphaFoldDB" id="A0A6J7BQA0"/>